<dbReference type="Pfam" id="PF03100">
    <property type="entry name" value="CcmE"/>
    <property type="match status" value="1"/>
</dbReference>
<feature type="non-terminal residue" evidence="3">
    <location>
        <position position="1"/>
    </location>
</feature>
<evidence type="ECO:0000256" key="2">
    <source>
        <dbReference type="ARBA" id="ARBA00023136"/>
    </source>
</evidence>
<dbReference type="InterPro" id="IPR012340">
    <property type="entry name" value="NA-bd_OB-fold"/>
</dbReference>
<dbReference type="Gene3D" id="2.40.50.140">
    <property type="entry name" value="Nucleic acid-binding proteins"/>
    <property type="match status" value="1"/>
</dbReference>
<dbReference type="EMBL" id="BARW01041954">
    <property type="protein sequence ID" value="GAJ19214.1"/>
    <property type="molecule type" value="Genomic_DNA"/>
</dbReference>
<evidence type="ECO:0000313" key="3">
    <source>
        <dbReference type="EMBL" id="GAJ19214.1"/>
    </source>
</evidence>
<accession>X1UNX9</accession>
<dbReference type="InterPro" id="IPR036127">
    <property type="entry name" value="CcmE-like_sf"/>
</dbReference>
<proteinExistence type="predicted"/>
<protein>
    <recommendedName>
        <fullName evidence="4">Cytochrome c maturation protein CcmE</fullName>
    </recommendedName>
</protein>
<dbReference type="GO" id="GO:0017003">
    <property type="term" value="P:protein-heme linkage"/>
    <property type="evidence" value="ECO:0007669"/>
    <property type="project" value="InterPro"/>
</dbReference>
<dbReference type="SUPFAM" id="SSF82093">
    <property type="entry name" value="Heme chaperone CcmE"/>
    <property type="match status" value="1"/>
</dbReference>
<sequence length="79" mass="8337">VRVSGKVAPDVKKSGLEIQFTIIDNTGRDASLPAVYYGAVPDTFKVGNQVVIEGKYTAGGLFEAESIVTKCGSKYVPQG</sequence>
<keyword evidence="2" id="KW-0472">Membrane</keyword>
<gene>
    <name evidence="3" type="ORF">S12H4_62496</name>
</gene>
<feature type="non-terminal residue" evidence="3">
    <location>
        <position position="79"/>
    </location>
</feature>
<dbReference type="AlphaFoldDB" id="X1UNX9"/>
<dbReference type="GO" id="GO:0005886">
    <property type="term" value="C:plasma membrane"/>
    <property type="evidence" value="ECO:0007669"/>
    <property type="project" value="InterPro"/>
</dbReference>
<evidence type="ECO:0000256" key="1">
    <source>
        <dbReference type="ARBA" id="ARBA00004370"/>
    </source>
</evidence>
<comment type="subcellular location">
    <subcellularLocation>
        <location evidence="1">Membrane</location>
    </subcellularLocation>
</comment>
<organism evidence="3">
    <name type="scientific">marine sediment metagenome</name>
    <dbReference type="NCBI Taxonomy" id="412755"/>
    <lineage>
        <taxon>unclassified sequences</taxon>
        <taxon>metagenomes</taxon>
        <taxon>ecological metagenomes</taxon>
    </lineage>
</organism>
<dbReference type="GO" id="GO:0017004">
    <property type="term" value="P:cytochrome complex assembly"/>
    <property type="evidence" value="ECO:0007669"/>
    <property type="project" value="InterPro"/>
</dbReference>
<name>X1UNX9_9ZZZZ</name>
<dbReference type="GO" id="GO:0020037">
    <property type="term" value="F:heme binding"/>
    <property type="evidence" value="ECO:0007669"/>
    <property type="project" value="InterPro"/>
</dbReference>
<reference evidence="3" key="1">
    <citation type="journal article" date="2014" name="Front. Microbiol.">
        <title>High frequency of phylogenetically diverse reductive dehalogenase-homologous genes in deep subseafloor sedimentary metagenomes.</title>
        <authorList>
            <person name="Kawai M."/>
            <person name="Futagami T."/>
            <person name="Toyoda A."/>
            <person name="Takaki Y."/>
            <person name="Nishi S."/>
            <person name="Hori S."/>
            <person name="Arai W."/>
            <person name="Tsubouchi T."/>
            <person name="Morono Y."/>
            <person name="Uchiyama I."/>
            <person name="Ito T."/>
            <person name="Fujiyama A."/>
            <person name="Inagaki F."/>
            <person name="Takami H."/>
        </authorList>
    </citation>
    <scope>NUCLEOTIDE SEQUENCE</scope>
    <source>
        <strain evidence="3">Expedition CK06-06</strain>
    </source>
</reference>
<dbReference type="InterPro" id="IPR004329">
    <property type="entry name" value="CcmE"/>
</dbReference>
<evidence type="ECO:0008006" key="4">
    <source>
        <dbReference type="Google" id="ProtNLM"/>
    </source>
</evidence>
<comment type="caution">
    <text evidence="3">The sequence shown here is derived from an EMBL/GenBank/DDBJ whole genome shotgun (WGS) entry which is preliminary data.</text>
</comment>